<feature type="compositionally biased region" description="Basic and acidic residues" evidence="2">
    <location>
        <begin position="456"/>
        <end position="474"/>
    </location>
</feature>
<proteinExistence type="predicted"/>
<dbReference type="AlphaFoldDB" id="A0A6M3XKB2"/>
<evidence type="ECO:0000256" key="2">
    <source>
        <dbReference type="SAM" id="MobiDB-lite"/>
    </source>
</evidence>
<reference evidence="3" key="1">
    <citation type="submission" date="2020-03" db="EMBL/GenBank/DDBJ databases">
        <title>The deep terrestrial virosphere.</title>
        <authorList>
            <person name="Holmfeldt K."/>
            <person name="Nilsson E."/>
            <person name="Simone D."/>
            <person name="Lopez-Fernandez M."/>
            <person name="Wu X."/>
            <person name="de Brujin I."/>
            <person name="Lundin D."/>
            <person name="Andersson A."/>
            <person name="Bertilsson S."/>
            <person name="Dopson M."/>
        </authorList>
    </citation>
    <scope>NUCLEOTIDE SEQUENCE</scope>
    <source>
        <strain evidence="3">TM448B00967</strain>
    </source>
</reference>
<dbReference type="EMBL" id="MT144680">
    <property type="protein sequence ID" value="QJH97273.1"/>
    <property type="molecule type" value="Genomic_DNA"/>
</dbReference>
<accession>A0A6M3XKB2</accession>
<keyword evidence="1" id="KW-0175">Coiled coil</keyword>
<organism evidence="3">
    <name type="scientific">viral metagenome</name>
    <dbReference type="NCBI Taxonomy" id="1070528"/>
    <lineage>
        <taxon>unclassified sequences</taxon>
        <taxon>metagenomes</taxon>
        <taxon>organismal metagenomes</taxon>
    </lineage>
</organism>
<feature type="region of interest" description="Disordered" evidence="2">
    <location>
        <begin position="445"/>
        <end position="483"/>
    </location>
</feature>
<name>A0A6M3XKB2_9ZZZZ</name>
<gene>
    <name evidence="3" type="ORF">TM448B00967_0002</name>
</gene>
<sequence>MHMSYFNFQTVDQLKALPENQRNEYLNWIAGPNSNHGSTLIKLAADQPEYRQIAEYPFVEQYFVPGDWNEIAYQLPFMEKEIRRSEDKAAEYAQRTKEYEANGVTPPATWENESKAFLDNASKLYESAPDSAKGDPPPTYDSLKASVAGVSPYDSPGGVVFEREQKAKEEAVTTGKSVFDPNGNLILPSGQKISPQDPNWKTYLEQAGIRSQDAPALDPNSDATIADTTQQGGGGTNLNGGGTDVAGGGGFGSLSELGIDTTGMSESMIMTLEGMQTLANNKMSSGTMLNPDITIDDDVIARFMEEAKAELGPYYRQAFQETEDDLKVGFQRLQMDKAKRELALSKQFGQELEQTQESFAQRGLDFSSQRDKAEQNVADKYKTEIDSNIESSARQGFDLGTKGERILGSAAFPNIDTGVATGATPILNQPGVYGFQAGTGRKPLFNPLGGTTGTLERQRDFDLEKRTKEKEQDRVLGLSDLIR</sequence>
<protein>
    <submittedName>
        <fullName evidence="3">Uncharacterized protein</fullName>
    </submittedName>
</protein>
<feature type="coiled-coil region" evidence="1">
    <location>
        <begin position="75"/>
        <end position="102"/>
    </location>
</feature>
<evidence type="ECO:0000256" key="1">
    <source>
        <dbReference type="SAM" id="Coils"/>
    </source>
</evidence>
<evidence type="ECO:0000313" key="3">
    <source>
        <dbReference type="EMBL" id="QJH97273.1"/>
    </source>
</evidence>